<dbReference type="EMBL" id="GGFM01008603">
    <property type="protein sequence ID" value="MBW29354.1"/>
    <property type="molecule type" value="Transcribed_RNA"/>
</dbReference>
<protein>
    <submittedName>
        <fullName evidence="1">Uncharacterized protein</fullName>
    </submittedName>
</protein>
<accession>A0A2M3ZLD3</accession>
<name>A0A2M3ZLD3_9DIPT</name>
<reference evidence="1" key="1">
    <citation type="submission" date="2018-01" db="EMBL/GenBank/DDBJ databases">
        <title>An insight into the sialome of Amazonian anophelines.</title>
        <authorList>
            <person name="Ribeiro J.M."/>
            <person name="Scarpassa V."/>
            <person name="Calvo E."/>
        </authorList>
    </citation>
    <scope>NUCLEOTIDE SEQUENCE</scope>
    <source>
        <tissue evidence="1">Salivary glands</tissue>
    </source>
</reference>
<evidence type="ECO:0000313" key="1">
    <source>
        <dbReference type="EMBL" id="MBW29354.1"/>
    </source>
</evidence>
<proteinExistence type="predicted"/>
<sequence length="108" mass="12196">MLLKRQRFLLSLIWLWFFGKYALLPSLFGFKNKASNEMPGTGAVTTAQVCGPHIPSSLQAHVHTHTHTHTHTHKHSHITGWKWTTKHTQCARISSIASLIHGRQLVAI</sequence>
<dbReference type="AlphaFoldDB" id="A0A2M3ZLD3"/>
<organism evidence="1">
    <name type="scientific">Anopheles braziliensis</name>
    <dbReference type="NCBI Taxonomy" id="58242"/>
    <lineage>
        <taxon>Eukaryota</taxon>
        <taxon>Metazoa</taxon>
        <taxon>Ecdysozoa</taxon>
        <taxon>Arthropoda</taxon>
        <taxon>Hexapoda</taxon>
        <taxon>Insecta</taxon>
        <taxon>Pterygota</taxon>
        <taxon>Neoptera</taxon>
        <taxon>Endopterygota</taxon>
        <taxon>Diptera</taxon>
        <taxon>Nematocera</taxon>
        <taxon>Culicoidea</taxon>
        <taxon>Culicidae</taxon>
        <taxon>Anophelinae</taxon>
        <taxon>Anopheles</taxon>
    </lineage>
</organism>